<evidence type="ECO:0000256" key="6">
    <source>
        <dbReference type="SAM" id="MobiDB-lite"/>
    </source>
</evidence>
<evidence type="ECO:0000256" key="4">
    <source>
        <dbReference type="ARBA" id="ARBA00022679"/>
    </source>
</evidence>
<keyword evidence="5" id="KW-0325">Glycoprotein</keyword>
<feature type="compositionally biased region" description="Polar residues" evidence="6">
    <location>
        <begin position="93"/>
        <end position="102"/>
    </location>
</feature>
<dbReference type="InterPro" id="IPR007657">
    <property type="entry name" value="Glycosyltransferase_61"/>
</dbReference>
<evidence type="ECO:0000256" key="3">
    <source>
        <dbReference type="ARBA" id="ARBA00022676"/>
    </source>
</evidence>
<sequence length="530" mass="59780">MGEIKAMKSLKNIHHKYIGVGFFLGFFLVLLTYFTVSEQFAIRAPNAVSQSLPNSEVEATSSVNPLGEHENQSSSNLEHVTENVEPDVASALKESTPSTNQEQQEDVSNFKPFVDANEGPKVSDSSPSTNKEEENRVDQDLKPFETRNQVSHAKVICDTQTPNSDTCDIDGDVRTHGVTSSILLVPQGFSESHEWKIRPYSRKHMMSIKDVTVKQLDSPQQAPTCTVKENIPALVLALGGLIGNYWHDHTDVLIPLYLASRKFNGEVQFLVTNIQRWYIGKYMKVFKELSHYEIIDFDKDDQVRCYPQGHVGIRIQKEFSIVPSLSPEGYSMVNFTKFMRSIYGLPREAPIRLRENPSAKPRLMIISRRHPRKIVNLEDIIKLGERLGFEVIIGDPPFNANVGEFAKEVNRADVMMGVHGAGLTNCIYLPTNAVLIQIVPYGNLEELCKTDFGDPAVDMKLKYMDYHVTAEESTLLQMLGKDHPALKDPPAIHRSGWDKVAEFYLGKQDVRIDVNRFAPVLSKAMQFLRD</sequence>
<dbReference type="PANTHER" id="PTHR20961:SF28">
    <property type="entry name" value="OS01G0118700 PROTEIN"/>
    <property type="match status" value="1"/>
</dbReference>
<keyword evidence="7" id="KW-1133">Transmembrane helix</keyword>
<dbReference type="PANTHER" id="PTHR20961">
    <property type="entry name" value="GLYCOSYLTRANSFERASE"/>
    <property type="match status" value="1"/>
</dbReference>
<keyword evidence="7" id="KW-0472">Membrane</keyword>
<dbReference type="GO" id="GO:0000139">
    <property type="term" value="C:Golgi membrane"/>
    <property type="evidence" value="ECO:0007669"/>
    <property type="project" value="UniProtKB-SubCell"/>
</dbReference>
<proteinExistence type="predicted"/>
<evidence type="ECO:0000256" key="5">
    <source>
        <dbReference type="ARBA" id="ARBA00023180"/>
    </source>
</evidence>
<feature type="region of interest" description="Disordered" evidence="6">
    <location>
        <begin position="48"/>
        <end position="78"/>
    </location>
</feature>
<feature type="transmembrane region" description="Helical" evidence="7">
    <location>
        <begin position="17"/>
        <end position="36"/>
    </location>
</feature>
<feature type="compositionally biased region" description="Basic and acidic residues" evidence="6">
    <location>
        <begin position="130"/>
        <end position="145"/>
    </location>
</feature>
<feature type="compositionally biased region" description="Polar residues" evidence="6">
    <location>
        <begin position="48"/>
        <end position="64"/>
    </location>
</feature>
<comment type="subcellular location">
    <subcellularLocation>
        <location evidence="1">Golgi apparatus membrane</location>
        <topology evidence="1">Single-pass type II membrane protein</topology>
    </subcellularLocation>
</comment>
<keyword evidence="4" id="KW-0808">Transferase</keyword>
<dbReference type="Pfam" id="PF04577">
    <property type="entry name" value="Glyco_transf_61"/>
    <property type="match status" value="1"/>
</dbReference>
<evidence type="ECO:0000256" key="1">
    <source>
        <dbReference type="ARBA" id="ARBA00004323"/>
    </source>
</evidence>
<evidence type="ECO:0000259" key="8">
    <source>
        <dbReference type="Pfam" id="PF04577"/>
    </source>
</evidence>
<evidence type="ECO:0000256" key="2">
    <source>
        <dbReference type="ARBA" id="ARBA00004881"/>
    </source>
</evidence>
<evidence type="ECO:0000256" key="7">
    <source>
        <dbReference type="SAM" id="Phobius"/>
    </source>
</evidence>
<dbReference type="GO" id="GO:0016763">
    <property type="term" value="F:pentosyltransferase activity"/>
    <property type="evidence" value="ECO:0007669"/>
    <property type="project" value="UniProtKB-ARBA"/>
</dbReference>
<dbReference type="InterPro" id="IPR049625">
    <property type="entry name" value="Glyco_transf_61_cat"/>
</dbReference>
<keyword evidence="10" id="KW-1185">Reference proteome</keyword>
<keyword evidence="3" id="KW-0328">Glycosyltransferase</keyword>
<accession>A0A9P9Z9J7</accession>
<organism evidence="9 10">
    <name type="scientific">Rhynchospora breviuscula</name>
    <dbReference type="NCBI Taxonomy" id="2022672"/>
    <lineage>
        <taxon>Eukaryota</taxon>
        <taxon>Viridiplantae</taxon>
        <taxon>Streptophyta</taxon>
        <taxon>Embryophyta</taxon>
        <taxon>Tracheophyta</taxon>
        <taxon>Spermatophyta</taxon>
        <taxon>Magnoliopsida</taxon>
        <taxon>Liliopsida</taxon>
        <taxon>Poales</taxon>
        <taxon>Cyperaceae</taxon>
        <taxon>Cyperoideae</taxon>
        <taxon>Rhynchosporeae</taxon>
        <taxon>Rhynchospora</taxon>
    </lineage>
</organism>
<comment type="caution">
    <text evidence="9">The sequence shown here is derived from an EMBL/GenBank/DDBJ whole genome shotgun (WGS) entry which is preliminary data.</text>
</comment>
<keyword evidence="7" id="KW-0812">Transmembrane</keyword>
<comment type="pathway">
    <text evidence="2">Glycan metabolism.</text>
</comment>
<gene>
    <name evidence="9" type="ORF">LUZ63_016244</name>
</gene>
<dbReference type="EMBL" id="JAMQYH010000005">
    <property type="protein sequence ID" value="KAJ1684854.1"/>
    <property type="molecule type" value="Genomic_DNA"/>
</dbReference>
<dbReference type="Proteomes" id="UP001151287">
    <property type="component" value="Unassembled WGS sequence"/>
</dbReference>
<feature type="region of interest" description="Disordered" evidence="6">
    <location>
        <begin position="91"/>
        <end position="147"/>
    </location>
</feature>
<dbReference type="OrthoDB" id="529273at2759"/>
<evidence type="ECO:0000313" key="9">
    <source>
        <dbReference type="EMBL" id="KAJ1684854.1"/>
    </source>
</evidence>
<evidence type="ECO:0000313" key="10">
    <source>
        <dbReference type="Proteomes" id="UP001151287"/>
    </source>
</evidence>
<feature type="domain" description="Glycosyltransferase 61 catalytic" evidence="8">
    <location>
        <begin position="344"/>
        <end position="436"/>
    </location>
</feature>
<dbReference type="AlphaFoldDB" id="A0A9P9Z9J7"/>
<name>A0A9P9Z9J7_9POAL</name>
<reference evidence="9" key="1">
    <citation type="journal article" date="2022" name="Cell">
        <title>Repeat-based holocentromeres influence genome architecture and karyotype evolution.</title>
        <authorList>
            <person name="Hofstatter P.G."/>
            <person name="Thangavel G."/>
            <person name="Lux T."/>
            <person name="Neumann P."/>
            <person name="Vondrak T."/>
            <person name="Novak P."/>
            <person name="Zhang M."/>
            <person name="Costa L."/>
            <person name="Castellani M."/>
            <person name="Scott A."/>
            <person name="Toegelov H."/>
            <person name="Fuchs J."/>
            <person name="Mata-Sucre Y."/>
            <person name="Dias Y."/>
            <person name="Vanzela A.L.L."/>
            <person name="Huettel B."/>
            <person name="Almeida C.C.S."/>
            <person name="Simkova H."/>
            <person name="Souza G."/>
            <person name="Pedrosa-Harand A."/>
            <person name="Macas J."/>
            <person name="Mayer K.F.X."/>
            <person name="Houben A."/>
            <person name="Marques A."/>
        </authorList>
    </citation>
    <scope>NUCLEOTIDE SEQUENCE</scope>
    <source>
        <strain evidence="9">RhyBre1mFocal</strain>
    </source>
</reference>
<protein>
    <recommendedName>
        <fullName evidence="8">Glycosyltransferase 61 catalytic domain-containing protein</fullName>
    </recommendedName>
</protein>